<reference evidence="1 2" key="1">
    <citation type="submission" date="2016-11" db="EMBL/GenBank/DDBJ databases">
        <title>Draft Genome Sequences of Nine Cyanobacterial Strains from Diverse Habitats.</title>
        <authorList>
            <person name="Zhu T."/>
            <person name="Hou S."/>
            <person name="Lu X."/>
            <person name="Hess W.R."/>
        </authorList>
    </citation>
    <scope>NUCLEOTIDE SEQUENCE [LARGE SCALE GENOMIC DNA]</scope>
    <source>
        <strain evidence="1 2">IAM M-71</strain>
    </source>
</reference>
<dbReference type="EMBL" id="MRCE01000053">
    <property type="protein sequence ID" value="OKH31182.1"/>
    <property type="molecule type" value="Genomic_DNA"/>
</dbReference>
<dbReference type="Proteomes" id="UP000185860">
    <property type="component" value="Unassembled WGS sequence"/>
</dbReference>
<dbReference type="STRING" id="454136.NIES2119_29295"/>
<organism evidence="1 2">
    <name type="scientific">[Phormidium ambiguum] IAM M-71</name>
    <dbReference type="NCBI Taxonomy" id="454136"/>
    <lineage>
        <taxon>Bacteria</taxon>
        <taxon>Bacillati</taxon>
        <taxon>Cyanobacteriota</taxon>
        <taxon>Cyanophyceae</taxon>
        <taxon>Oscillatoriophycideae</taxon>
        <taxon>Aerosakkonematales</taxon>
        <taxon>Aerosakkonemataceae</taxon>
        <taxon>Floridanema</taxon>
    </lineage>
</organism>
<evidence type="ECO:0000313" key="1">
    <source>
        <dbReference type="EMBL" id="OKH31182.1"/>
    </source>
</evidence>
<comment type="caution">
    <text evidence="1">The sequence shown here is derived from an EMBL/GenBank/DDBJ whole genome shotgun (WGS) entry which is preliminary data.</text>
</comment>
<sequence length="87" mass="9953">MLQAVQQQVEVNINQTNVSDLPDPGILKAARNIYHVYYEVHPNVSHHPLGVVINRNNHRGKLIFSHKPVLLPAECFVPFNQIESELY</sequence>
<gene>
    <name evidence="1" type="ORF">NIES2119_29295</name>
</gene>
<dbReference type="AlphaFoldDB" id="A0A1U7I4Q9"/>
<evidence type="ECO:0000313" key="2">
    <source>
        <dbReference type="Proteomes" id="UP000185860"/>
    </source>
</evidence>
<accession>A0A1U7I4Q9</accession>
<dbReference type="RefSeq" id="WP_073597020.1">
    <property type="nucleotide sequence ID" value="NZ_MRCE01000053.1"/>
</dbReference>
<proteinExistence type="predicted"/>
<protein>
    <submittedName>
        <fullName evidence="1">Uncharacterized protein</fullName>
    </submittedName>
</protein>
<name>A0A1U7I4Q9_9CYAN</name>